<gene>
    <name evidence="1" type="ORF">NPIL_160621</name>
</gene>
<comment type="caution">
    <text evidence="1">The sequence shown here is derived from an EMBL/GenBank/DDBJ whole genome shotgun (WGS) entry which is preliminary data.</text>
</comment>
<dbReference type="EMBL" id="BMAW01053746">
    <property type="protein sequence ID" value="GFS92727.1"/>
    <property type="molecule type" value="Genomic_DNA"/>
</dbReference>
<keyword evidence="2" id="KW-1185">Reference proteome</keyword>
<proteinExistence type="predicted"/>
<evidence type="ECO:0000313" key="2">
    <source>
        <dbReference type="Proteomes" id="UP000887013"/>
    </source>
</evidence>
<accession>A0A8X6N4F1</accession>
<sequence>MHASTPSPTDVPHILTTKIPDHSKRSYWKNLLLEQFNPLLPAASYINNNRYLPVLSHSRITFTRCRLNEKSSNTAVHGRNVIFFGPASASQFIEGKRNTCSLKYLIVTAPDGLLLDFFICQGSGDQMLNDSADNDLKELDTGCKVALILSENLPTPSPVDVICIKTDASHQFLY</sequence>
<dbReference type="AlphaFoldDB" id="A0A8X6N4F1"/>
<dbReference type="Proteomes" id="UP000887013">
    <property type="component" value="Unassembled WGS sequence"/>
</dbReference>
<evidence type="ECO:0000313" key="1">
    <source>
        <dbReference type="EMBL" id="GFS92727.1"/>
    </source>
</evidence>
<name>A0A8X6N4F1_NEPPI</name>
<protein>
    <submittedName>
        <fullName evidence="1">Uncharacterized protein</fullName>
    </submittedName>
</protein>
<dbReference type="OrthoDB" id="118105at2759"/>
<reference evidence="1" key="1">
    <citation type="submission" date="2020-08" db="EMBL/GenBank/DDBJ databases">
        <title>Multicomponent nature underlies the extraordinary mechanical properties of spider dragline silk.</title>
        <authorList>
            <person name="Kono N."/>
            <person name="Nakamura H."/>
            <person name="Mori M."/>
            <person name="Yoshida Y."/>
            <person name="Ohtoshi R."/>
            <person name="Malay A.D."/>
            <person name="Moran D.A.P."/>
            <person name="Tomita M."/>
            <person name="Numata K."/>
            <person name="Arakawa K."/>
        </authorList>
    </citation>
    <scope>NUCLEOTIDE SEQUENCE</scope>
</reference>
<organism evidence="1 2">
    <name type="scientific">Nephila pilipes</name>
    <name type="common">Giant wood spider</name>
    <name type="synonym">Nephila maculata</name>
    <dbReference type="NCBI Taxonomy" id="299642"/>
    <lineage>
        <taxon>Eukaryota</taxon>
        <taxon>Metazoa</taxon>
        <taxon>Ecdysozoa</taxon>
        <taxon>Arthropoda</taxon>
        <taxon>Chelicerata</taxon>
        <taxon>Arachnida</taxon>
        <taxon>Araneae</taxon>
        <taxon>Araneomorphae</taxon>
        <taxon>Entelegynae</taxon>
        <taxon>Araneoidea</taxon>
        <taxon>Nephilidae</taxon>
        <taxon>Nephila</taxon>
    </lineage>
</organism>